<comment type="caution">
    <text evidence="1">The sequence shown here is derived from an EMBL/GenBank/DDBJ whole genome shotgun (WGS) entry which is preliminary data.</text>
</comment>
<reference evidence="1 2" key="1">
    <citation type="submission" date="2021-09" db="EMBL/GenBank/DDBJ databases">
        <title>Genomic insights and catalytic innovation underlie evolution of tropane alkaloids biosynthesis.</title>
        <authorList>
            <person name="Wang Y.-J."/>
            <person name="Tian T."/>
            <person name="Huang J.-P."/>
            <person name="Huang S.-X."/>
        </authorList>
    </citation>
    <scope>NUCLEOTIDE SEQUENCE [LARGE SCALE GENOMIC DNA]</scope>
    <source>
        <strain evidence="1">KIB-2018</strain>
        <tissue evidence="1">Leaf</tissue>
    </source>
</reference>
<keyword evidence="2" id="KW-1185">Reference proteome</keyword>
<accession>A0AAV8T4V3</accession>
<evidence type="ECO:0000313" key="1">
    <source>
        <dbReference type="EMBL" id="KAJ8761802.1"/>
    </source>
</evidence>
<protein>
    <submittedName>
        <fullName evidence="1">Uncharacterized protein</fullName>
    </submittedName>
</protein>
<name>A0AAV8T4V3_9ROSI</name>
<evidence type="ECO:0000313" key="2">
    <source>
        <dbReference type="Proteomes" id="UP001159364"/>
    </source>
</evidence>
<dbReference type="AlphaFoldDB" id="A0AAV8T4V3"/>
<dbReference type="Proteomes" id="UP001159364">
    <property type="component" value="Linkage Group LG06"/>
</dbReference>
<dbReference type="EMBL" id="JAIWQS010000006">
    <property type="protein sequence ID" value="KAJ8761802.1"/>
    <property type="molecule type" value="Genomic_DNA"/>
</dbReference>
<proteinExistence type="predicted"/>
<sequence length="119" mass="14058">MSTNLSLRSIMDANKLIRPNFSDWLHNLKIVLRQEKKLYVLDTKLPPEPAQDATNESWKYYQSHIDDNEQVVCLMLASMSPKLQRQHENINAREMFLHLQELFSAQSHVERFENTKALF</sequence>
<organism evidence="1 2">
    <name type="scientific">Erythroxylum novogranatense</name>
    <dbReference type="NCBI Taxonomy" id="1862640"/>
    <lineage>
        <taxon>Eukaryota</taxon>
        <taxon>Viridiplantae</taxon>
        <taxon>Streptophyta</taxon>
        <taxon>Embryophyta</taxon>
        <taxon>Tracheophyta</taxon>
        <taxon>Spermatophyta</taxon>
        <taxon>Magnoliopsida</taxon>
        <taxon>eudicotyledons</taxon>
        <taxon>Gunneridae</taxon>
        <taxon>Pentapetalae</taxon>
        <taxon>rosids</taxon>
        <taxon>fabids</taxon>
        <taxon>Malpighiales</taxon>
        <taxon>Erythroxylaceae</taxon>
        <taxon>Erythroxylum</taxon>
    </lineage>
</organism>
<gene>
    <name evidence="1" type="ORF">K2173_004651</name>
</gene>